<protein>
    <recommendedName>
        <fullName evidence="1">Serine aminopeptidase S33 domain-containing protein</fullName>
    </recommendedName>
</protein>
<name>A0A8H5BGJ2_9AGAR</name>
<dbReference type="PANTHER" id="PTHR11614">
    <property type="entry name" value="PHOSPHOLIPASE-RELATED"/>
    <property type="match status" value="1"/>
</dbReference>
<dbReference type="InterPro" id="IPR022742">
    <property type="entry name" value="Hydrolase_4"/>
</dbReference>
<evidence type="ECO:0000259" key="1">
    <source>
        <dbReference type="Pfam" id="PF12146"/>
    </source>
</evidence>
<dbReference type="EMBL" id="JAACJJ010000028">
    <property type="protein sequence ID" value="KAF5322073.1"/>
    <property type="molecule type" value="Genomic_DNA"/>
</dbReference>
<organism evidence="2 3">
    <name type="scientific">Psilocybe cf. subviscida</name>
    <dbReference type="NCBI Taxonomy" id="2480587"/>
    <lineage>
        <taxon>Eukaryota</taxon>
        <taxon>Fungi</taxon>
        <taxon>Dikarya</taxon>
        <taxon>Basidiomycota</taxon>
        <taxon>Agaricomycotina</taxon>
        <taxon>Agaricomycetes</taxon>
        <taxon>Agaricomycetidae</taxon>
        <taxon>Agaricales</taxon>
        <taxon>Agaricineae</taxon>
        <taxon>Strophariaceae</taxon>
        <taxon>Psilocybe</taxon>
    </lineage>
</organism>
<gene>
    <name evidence="2" type="ORF">D9619_001636</name>
</gene>
<dbReference type="Pfam" id="PF12146">
    <property type="entry name" value="Hydrolase_4"/>
    <property type="match status" value="1"/>
</dbReference>
<comment type="caution">
    <text evidence="2">The sequence shown here is derived from an EMBL/GenBank/DDBJ whole genome shotgun (WGS) entry which is preliminary data.</text>
</comment>
<dbReference type="SUPFAM" id="SSF53474">
    <property type="entry name" value="alpha/beta-Hydrolases"/>
    <property type="match status" value="1"/>
</dbReference>
<dbReference type="PROSITE" id="PS50007">
    <property type="entry name" value="PIPLC_X_DOMAIN"/>
    <property type="match status" value="1"/>
</dbReference>
<dbReference type="Proteomes" id="UP000567179">
    <property type="component" value="Unassembled WGS sequence"/>
</dbReference>
<sequence length="342" mass="36633">MTTGPTPTEAWLSGPGATQFFTRTYVPTGAAPRAVVVALHGFAEHCGRFTHFHPRLAARGIAVFAYDQRGFGLTAQDTTGKRSKGSAYGKTSWREQMADTAWAVGHASEAFPGVPLFLLGHSMGGGEVLGFAVEGRDQHKDAFKHVSGVIATSPLIQQTTPAPKLLRWAGGKLAVLFPNKLMDAEVKPEQLSHDPKVGEEYLKDPLVKTMGSLRGLADMLEAGDRLLATGVNNWPKDTPVLILHGEGDLVTSHKASQTFHDKIAATKKKISIFPGGFHELQNEPDGVPEKLAEEIIAFIEEHTLTPSTESSAQAPIDRALDDIIVQATAEESAGADAVKAKM</sequence>
<dbReference type="Gene3D" id="3.40.50.1820">
    <property type="entry name" value="alpha/beta hydrolase"/>
    <property type="match status" value="1"/>
</dbReference>
<evidence type="ECO:0000313" key="2">
    <source>
        <dbReference type="EMBL" id="KAF5322073.1"/>
    </source>
</evidence>
<dbReference type="AlphaFoldDB" id="A0A8H5BGJ2"/>
<feature type="domain" description="Serine aminopeptidase S33" evidence="1">
    <location>
        <begin position="31"/>
        <end position="285"/>
    </location>
</feature>
<accession>A0A8H5BGJ2</accession>
<dbReference type="InterPro" id="IPR051044">
    <property type="entry name" value="MAG_DAG_Lipase"/>
</dbReference>
<proteinExistence type="predicted"/>
<evidence type="ECO:0000313" key="3">
    <source>
        <dbReference type="Proteomes" id="UP000567179"/>
    </source>
</evidence>
<keyword evidence="3" id="KW-1185">Reference proteome</keyword>
<dbReference type="OrthoDB" id="10249433at2759"/>
<dbReference type="InterPro" id="IPR029058">
    <property type="entry name" value="AB_hydrolase_fold"/>
</dbReference>
<reference evidence="2 3" key="1">
    <citation type="journal article" date="2020" name="ISME J.">
        <title>Uncovering the hidden diversity of litter-decomposition mechanisms in mushroom-forming fungi.</title>
        <authorList>
            <person name="Floudas D."/>
            <person name="Bentzer J."/>
            <person name="Ahren D."/>
            <person name="Johansson T."/>
            <person name="Persson P."/>
            <person name="Tunlid A."/>
        </authorList>
    </citation>
    <scope>NUCLEOTIDE SEQUENCE [LARGE SCALE GENOMIC DNA]</scope>
    <source>
        <strain evidence="2 3">CBS 101986</strain>
    </source>
</reference>